<proteinExistence type="predicted"/>
<name>A0A1C3JA85_9VIBR</name>
<dbReference type="Proteomes" id="UP000092819">
    <property type="component" value="Unassembled WGS sequence"/>
</dbReference>
<dbReference type="Gene3D" id="2.60.40.10">
    <property type="entry name" value="Immunoglobulins"/>
    <property type="match status" value="1"/>
</dbReference>
<sequence>MKKQGLLAASIAMALVGCGSDSDSSSNPTTFSITAIDGYLIKANVSVDTTKDGICDTDLTGKSSQTDVDGKVNIPVAHQGAVVCVEAVEGQTIDSNRGLVQHGFTLANAGSGAIINPMTNMVNKLLAADSELTVAEAEEQVVAAITGDEGLEVSQALIFGDYIANTTEQAEALNLIGEVLVDHSDEDIETKLKLTQAMAEATQEIIEDDKQTLDDYSPIIDIPPGGGDISVERNTRPKVVGVAEPVKLTLGEAWRPNNIGNKFEDAEGHQMTFTMAVAEFDGDGVFEGETGLSIDSLTGLITGEPELAGSFVYHIFATDEYDARSYPLTFEVTVLTDNQPPVVEEGELENLQSTMDQWVLTEGELLTDTLDVSELFTDQDGDALEYKVETTLSTATRTGFNALVDDEGRVSFTGLIPRPAAAGAETLIVSVNDGVNSDWVSATLSFPLIDESYTPPVDGHPLENQTWHFLEWGSDDGTDSGVNEIDRVWCDSIRLSDGKVYFNQRSLDNLQSCGEADTLESESSYVIKEDIVELTMSWEDEEDGILSEIIHLKIVEDADATMGSGTKMVLMSFVEEDEEHQRLAWYSNKSLAEARINLESDTHDGDNDFPMYLPGIEDGQYELGYVSMSMGLPNSSDQGQYDANIFFDIPGHNITCDDLREFYKQFYISGYDESGNRFYSYSGNSWDGGFECYDNQENGVNYAGIDFDIDENLKVGNVYSFVGIMQFSELQHLEEIKFNMTWKGENN</sequence>
<evidence type="ECO:0000313" key="1">
    <source>
        <dbReference type="EMBL" id="SBT12064.1"/>
    </source>
</evidence>
<protein>
    <recommendedName>
        <fullName evidence="3">Dystroglycan-type cadherin-like domain-containing protein</fullName>
    </recommendedName>
</protein>
<dbReference type="RefSeq" id="WP_065675634.1">
    <property type="nucleotide sequence ID" value="NZ_AP025463.1"/>
</dbReference>
<dbReference type="PROSITE" id="PS51257">
    <property type="entry name" value="PROKAR_LIPOPROTEIN"/>
    <property type="match status" value="1"/>
</dbReference>
<keyword evidence="2" id="KW-1185">Reference proteome</keyword>
<dbReference type="AlphaFoldDB" id="A0A1C3JA85"/>
<gene>
    <name evidence="1" type="ORF">VCE7224_00806</name>
</gene>
<organism evidence="1 2">
    <name type="scientific">Vibrio celticus</name>
    <dbReference type="NCBI Taxonomy" id="446372"/>
    <lineage>
        <taxon>Bacteria</taxon>
        <taxon>Pseudomonadati</taxon>
        <taxon>Pseudomonadota</taxon>
        <taxon>Gammaproteobacteria</taxon>
        <taxon>Vibrionales</taxon>
        <taxon>Vibrionaceae</taxon>
        <taxon>Vibrio</taxon>
    </lineage>
</organism>
<evidence type="ECO:0000313" key="2">
    <source>
        <dbReference type="Proteomes" id="UP000092819"/>
    </source>
</evidence>
<evidence type="ECO:0008006" key="3">
    <source>
        <dbReference type="Google" id="ProtNLM"/>
    </source>
</evidence>
<accession>A0A1C3JA85</accession>
<reference evidence="2" key="1">
    <citation type="submission" date="2016-06" db="EMBL/GenBank/DDBJ databases">
        <authorList>
            <person name="Rodrigo-Torres L."/>
            <person name="Arahal D.R."/>
        </authorList>
    </citation>
    <scope>NUCLEOTIDE SEQUENCE [LARGE SCALE GENOMIC DNA]</scope>
    <source>
        <strain evidence="2">CECT 7224</strain>
    </source>
</reference>
<dbReference type="InterPro" id="IPR013783">
    <property type="entry name" value="Ig-like_fold"/>
</dbReference>
<dbReference type="EMBL" id="FLQZ01000015">
    <property type="protein sequence ID" value="SBT12064.1"/>
    <property type="molecule type" value="Genomic_DNA"/>
</dbReference>